<keyword evidence="2" id="KW-1133">Transmembrane helix</keyword>
<organism evidence="3">
    <name type="scientific">Dyadobacter sp. 676</name>
    <dbReference type="NCBI Taxonomy" id="3088362"/>
    <lineage>
        <taxon>Bacteria</taxon>
        <taxon>Pseudomonadati</taxon>
        <taxon>Bacteroidota</taxon>
        <taxon>Cytophagia</taxon>
        <taxon>Cytophagales</taxon>
        <taxon>Spirosomataceae</taxon>
        <taxon>Dyadobacter</taxon>
    </lineage>
</organism>
<keyword evidence="2" id="KW-0472">Membrane</keyword>
<evidence type="ECO:0000313" key="3">
    <source>
        <dbReference type="EMBL" id="XCH27764.1"/>
    </source>
</evidence>
<evidence type="ECO:0000256" key="1">
    <source>
        <dbReference type="SAM" id="MobiDB-lite"/>
    </source>
</evidence>
<gene>
    <name evidence="3" type="ORF">ABV298_15720</name>
</gene>
<dbReference type="EMBL" id="CP159289">
    <property type="protein sequence ID" value="XCH27764.1"/>
    <property type="molecule type" value="Genomic_DNA"/>
</dbReference>
<dbReference type="AlphaFoldDB" id="A0AAU8FVB5"/>
<sequence length="297" mass="32544">MKKHPVDDLFKRKLEGLERMPSENAWLRIQEKQSASGRTARQRPVVWGWFAAAGVAAAVMGGYLVWQNQQGASPEAIQPQKTIAANQPARIDSAVAPVDNAKQSVEQLAVVEKLDNGPTGHAATGLASKVSEIRKAQVIQSQVVQAKIARYQKALPRTAPAETMRQEPAQDAPALAIIEKPAVSANAIQPVNIPVAQEVKILPDEPAVSRVNKPEPEPTRTIVVAVETGTDEVEDKPRNTRLARVFRQLKNARAGEKVDWDEVGFNPKNLVARVDDRLRGKDGKSSERDHPKEKTKL</sequence>
<protein>
    <submittedName>
        <fullName evidence="3">Uncharacterized protein</fullName>
    </submittedName>
</protein>
<feature type="region of interest" description="Disordered" evidence="1">
    <location>
        <begin position="274"/>
        <end position="297"/>
    </location>
</feature>
<evidence type="ECO:0000256" key="2">
    <source>
        <dbReference type="SAM" id="Phobius"/>
    </source>
</evidence>
<keyword evidence="2" id="KW-0812">Transmembrane</keyword>
<proteinExistence type="predicted"/>
<reference evidence="3" key="1">
    <citation type="submission" date="2024-06" db="EMBL/GenBank/DDBJ databases">
        <title>Sequencing and assembly of the genome of Dyadobacter sp. strain 676, a symbiont of Cyamopsis tetragonoloba.</title>
        <authorList>
            <person name="Guro P."/>
            <person name="Sazanova A."/>
            <person name="Kuznetsova I."/>
            <person name="Belimov A."/>
            <person name="Safronova V."/>
        </authorList>
    </citation>
    <scope>NUCLEOTIDE SEQUENCE</scope>
    <source>
        <strain evidence="3">676</strain>
    </source>
</reference>
<dbReference type="RefSeq" id="WP_353723011.1">
    <property type="nucleotide sequence ID" value="NZ_CP159289.1"/>
</dbReference>
<name>A0AAU8FVB5_9BACT</name>
<accession>A0AAU8FVB5</accession>
<feature type="transmembrane region" description="Helical" evidence="2">
    <location>
        <begin position="46"/>
        <end position="66"/>
    </location>
</feature>